<name>A0A165C6H2_EXIGL</name>
<evidence type="ECO:0000313" key="2">
    <source>
        <dbReference type="Proteomes" id="UP000077266"/>
    </source>
</evidence>
<accession>A0A165C6H2</accession>
<dbReference type="Proteomes" id="UP000077266">
    <property type="component" value="Unassembled WGS sequence"/>
</dbReference>
<evidence type="ECO:0000313" key="1">
    <source>
        <dbReference type="EMBL" id="KZV81910.1"/>
    </source>
</evidence>
<keyword evidence="2" id="KW-1185">Reference proteome</keyword>
<gene>
    <name evidence="1" type="ORF">EXIGLDRAFT_779175</name>
</gene>
<dbReference type="AlphaFoldDB" id="A0A165C6H2"/>
<dbReference type="InParanoid" id="A0A165C6H2"/>
<reference evidence="1 2" key="1">
    <citation type="journal article" date="2016" name="Mol. Biol. Evol.">
        <title>Comparative Genomics of Early-Diverging Mushroom-Forming Fungi Provides Insights into the Origins of Lignocellulose Decay Capabilities.</title>
        <authorList>
            <person name="Nagy L.G."/>
            <person name="Riley R."/>
            <person name="Tritt A."/>
            <person name="Adam C."/>
            <person name="Daum C."/>
            <person name="Floudas D."/>
            <person name="Sun H."/>
            <person name="Yadav J.S."/>
            <person name="Pangilinan J."/>
            <person name="Larsson K.H."/>
            <person name="Matsuura K."/>
            <person name="Barry K."/>
            <person name="Labutti K."/>
            <person name="Kuo R."/>
            <person name="Ohm R.A."/>
            <person name="Bhattacharya S.S."/>
            <person name="Shirouzu T."/>
            <person name="Yoshinaga Y."/>
            <person name="Martin F.M."/>
            <person name="Grigoriev I.V."/>
            <person name="Hibbett D.S."/>
        </authorList>
    </citation>
    <scope>NUCLEOTIDE SEQUENCE [LARGE SCALE GENOMIC DNA]</scope>
    <source>
        <strain evidence="1 2">HHB12029</strain>
    </source>
</reference>
<sequence>MSREVSSLWIPKHLQRIGLALPHSQLSQAAPISPALSTMAPLTSTRGRAAVPQTSADGRRSLEIAAKSRAMPSPTSLAAGVVDGISQSLSQSSHIEALAFPRTSILETHDVAFQTDGTSSLEHDGHRLLGNILEERDRTMLESEETRKPFAAHEMRIEFSRESLASRLPPVVDDYASDSSEDNLPLAIRLHQRHNGVIDTEDSTSSMRRDVMDTGAASNTQDCADAIPASDSLDVSADPVPVEAGHAIVSSLVPIRRPRSESDASEDDPPRLFKRLRLSDERRQAVELQSRRGWKGWISVDEVVAEFEINSDTPFVFPTRRTRSGRLFAV</sequence>
<protein>
    <submittedName>
        <fullName evidence="1">Uncharacterized protein</fullName>
    </submittedName>
</protein>
<dbReference type="EMBL" id="KV426358">
    <property type="protein sequence ID" value="KZV81910.1"/>
    <property type="molecule type" value="Genomic_DNA"/>
</dbReference>
<organism evidence="1 2">
    <name type="scientific">Exidia glandulosa HHB12029</name>
    <dbReference type="NCBI Taxonomy" id="1314781"/>
    <lineage>
        <taxon>Eukaryota</taxon>
        <taxon>Fungi</taxon>
        <taxon>Dikarya</taxon>
        <taxon>Basidiomycota</taxon>
        <taxon>Agaricomycotina</taxon>
        <taxon>Agaricomycetes</taxon>
        <taxon>Auriculariales</taxon>
        <taxon>Exidiaceae</taxon>
        <taxon>Exidia</taxon>
    </lineage>
</organism>
<proteinExistence type="predicted"/>